<organism evidence="2 3">
    <name type="scientific">Streptomyces mobaraensis</name>
    <name type="common">Streptoverticillium mobaraense</name>
    <dbReference type="NCBI Taxonomy" id="35621"/>
    <lineage>
        <taxon>Bacteria</taxon>
        <taxon>Bacillati</taxon>
        <taxon>Actinomycetota</taxon>
        <taxon>Actinomycetes</taxon>
        <taxon>Kitasatosporales</taxon>
        <taxon>Streptomycetaceae</taxon>
        <taxon>Streptomyces</taxon>
    </lineage>
</organism>
<name>A0A5N5W988_STRMB</name>
<evidence type="ECO:0000256" key="1">
    <source>
        <dbReference type="SAM" id="MobiDB-lite"/>
    </source>
</evidence>
<dbReference type="Proteomes" id="UP000327000">
    <property type="component" value="Unassembled WGS sequence"/>
</dbReference>
<dbReference type="AlphaFoldDB" id="A0A5N5W988"/>
<proteinExistence type="predicted"/>
<dbReference type="RefSeq" id="WP_152263796.1">
    <property type="nucleotide sequence ID" value="NZ_VOKX01000027.1"/>
</dbReference>
<dbReference type="OrthoDB" id="4241909at2"/>
<dbReference type="EMBL" id="VOKX01000027">
    <property type="protein sequence ID" value="KAB7844978.1"/>
    <property type="molecule type" value="Genomic_DNA"/>
</dbReference>
<reference evidence="2 3" key="1">
    <citation type="journal article" date="2019" name="Microb. Cell Fact.">
        <title>Exploring novel herbicidin analogues by transcriptional regulator overexpression and MS/MS molecular networking.</title>
        <authorList>
            <person name="Shi Y."/>
            <person name="Gu R."/>
            <person name="Li Y."/>
            <person name="Wang X."/>
            <person name="Ren W."/>
            <person name="Li X."/>
            <person name="Wang L."/>
            <person name="Xie Y."/>
            <person name="Hong B."/>
        </authorList>
    </citation>
    <scope>NUCLEOTIDE SEQUENCE [LARGE SCALE GENOMIC DNA]</scope>
    <source>
        <strain evidence="2 3">US-43</strain>
    </source>
</reference>
<keyword evidence="3" id="KW-1185">Reference proteome</keyword>
<sequence length="352" mass="36447">MIFLLLLTVLTVVAPSLWVLRLWYLGHGDVPPGTELDRFDLAYLTGGAGRVADTVITAMQQDGRVTVDGGRVTVVSAVSRDALERALLRHCGTDWARSLRKLRRDLREGPAVRDLHRSLVERGVLLRPDVQRWWPRAIGAQLPGLVLTGALALVMFRPASIAALALVGCGVTVRLLCRPEKTLMPFTAEGRRVALERIGAPPWDESDPARHPEGAAGVVAVGGTGALPDGRLRREFERAAKGERVPSRRSRNGRGRGSSSDSGTTAASSPSSSASSWSCGAVLVVGASCDSGTSRDSGGSAGHTGGLLCSSGSGCSSSGSSSDSSSGFSCSSGSSCSSSSCSSSSCSSSSCS</sequence>
<gene>
    <name evidence="2" type="ORF">FRZ00_14760</name>
</gene>
<evidence type="ECO:0000313" key="3">
    <source>
        <dbReference type="Proteomes" id="UP000327000"/>
    </source>
</evidence>
<feature type="region of interest" description="Disordered" evidence="1">
    <location>
        <begin position="200"/>
        <end position="276"/>
    </location>
</feature>
<feature type="compositionally biased region" description="Low complexity" evidence="1">
    <location>
        <begin position="257"/>
        <end position="276"/>
    </location>
</feature>
<feature type="region of interest" description="Disordered" evidence="1">
    <location>
        <begin position="311"/>
        <end position="352"/>
    </location>
</feature>
<protein>
    <submittedName>
        <fullName evidence="2">TIGR04222 domain-containing membrane protein</fullName>
    </submittedName>
</protein>
<accession>A0A5N5W988</accession>
<comment type="caution">
    <text evidence="2">The sequence shown here is derived from an EMBL/GenBank/DDBJ whole genome shotgun (WGS) entry which is preliminary data.</text>
</comment>
<dbReference type="NCBIfam" id="TIGR04222">
    <property type="entry name" value="near_uncomplex"/>
    <property type="match status" value="1"/>
</dbReference>
<evidence type="ECO:0000313" key="2">
    <source>
        <dbReference type="EMBL" id="KAB7844978.1"/>
    </source>
</evidence>
<dbReference type="InterPro" id="IPR026467">
    <property type="entry name" value="Ser/Gly_Cys_C_dom"/>
</dbReference>
<feature type="compositionally biased region" description="Basic and acidic residues" evidence="1">
    <location>
        <begin position="230"/>
        <end position="246"/>
    </location>
</feature>